<dbReference type="OrthoDB" id="5506314at2"/>
<dbReference type="InterPro" id="IPR036465">
    <property type="entry name" value="vWFA_dom_sf"/>
</dbReference>
<dbReference type="PROSITE" id="PS50234">
    <property type="entry name" value="VWFA"/>
    <property type="match status" value="1"/>
</dbReference>
<dbReference type="NCBIfam" id="NF033757">
    <property type="entry name" value="gliding_CglB"/>
    <property type="match status" value="1"/>
</dbReference>
<dbReference type="PROSITE" id="PS51257">
    <property type="entry name" value="PROKAR_LIPOPROTEIN"/>
    <property type="match status" value="1"/>
</dbReference>
<gene>
    <name evidence="3" type="ORF">MEBOL_000106</name>
</gene>
<feature type="signal peptide" evidence="1">
    <location>
        <begin position="1"/>
        <end position="21"/>
    </location>
</feature>
<evidence type="ECO:0000259" key="2">
    <source>
        <dbReference type="PROSITE" id="PS50234"/>
    </source>
</evidence>
<dbReference type="Gene3D" id="3.40.50.410">
    <property type="entry name" value="von Willebrand factor, type A domain"/>
    <property type="match status" value="1"/>
</dbReference>
<dbReference type="InterPro" id="IPR002035">
    <property type="entry name" value="VWF_A"/>
</dbReference>
<keyword evidence="1" id="KW-0732">Signal</keyword>
<dbReference type="Proteomes" id="UP000217289">
    <property type="component" value="Chromosome"/>
</dbReference>
<feature type="chain" id="PRO_5012445236" description="VWFA domain-containing protein" evidence="1">
    <location>
        <begin position="22"/>
        <end position="418"/>
    </location>
</feature>
<dbReference type="EMBL" id="CP022163">
    <property type="protein sequence ID" value="ATB26673.1"/>
    <property type="molecule type" value="Genomic_DNA"/>
</dbReference>
<sequence length="418" mass="44282">MRAKLTLLSLMAMGTLGGVIASGCQTYDFEPVDPLAISQTTETRVITARASKPNLMLLVDTSGSMTAPVDPSRPGCKQGAEICGSEVNPCNTTLCPTRWSELQDAMKDFLDSSGTLARIGLTTYPDESEGDSCGASTSLSVPLPAEELEDPATLTANAGLVKSRLLAIKNSSTTGEQVPVGGTPTSVSLNYVGSRPELQSQNRSSFVLLLTDGLPNCNAQFETPYPDPGCFCTLTSCDFAQDIGCLDTNASVRAVRDLKAKNIQTIVIGFGADFNSSSESGRRGVATLNGMAEAGGFARSCKSNAECGAGDTCEAATGLCTRRFYQAANKTELVNALKEITEKVVVDEPCVLSFDPTQQPNSEELVVVFLNKERLSPGTNTWNLTDTGIVFNGTTCERIKASTPANPVNIEVRAIQRR</sequence>
<accession>A0A250I668</accession>
<proteinExistence type="predicted"/>
<keyword evidence="4" id="KW-1185">Reference proteome</keyword>
<evidence type="ECO:0000313" key="4">
    <source>
        <dbReference type="Proteomes" id="UP000217289"/>
    </source>
</evidence>
<evidence type="ECO:0000313" key="3">
    <source>
        <dbReference type="EMBL" id="ATB26673.1"/>
    </source>
</evidence>
<protein>
    <recommendedName>
        <fullName evidence="2">VWFA domain-containing protein</fullName>
    </recommendedName>
</protein>
<dbReference type="KEGG" id="mbd:MEBOL_000106"/>
<dbReference type="AlphaFoldDB" id="A0A250I668"/>
<dbReference type="SMART" id="SM00327">
    <property type="entry name" value="VWA"/>
    <property type="match status" value="1"/>
</dbReference>
<feature type="domain" description="VWFA" evidence="2">
    <location>
        <begin position="54"/>
        <end position="344"/>
    </location>
</feature>
<reference evidence="3 4" key="1">
    <citation type="submission" date="2017-06" db="EMBL/GenBank/DDBJ databases">
        <authorList>
            <person name="Kim H.J."/>
            <person name="Triplett B.A."/>
        </authorList>
    </citation>
    <scope>NUCLEOTIDE SEQUENCE [LARGE SCALE GENOMIC DNA]</scope>
    <source>
        <strain evidence="3 4">DSM 14713</strain>
    </source>
</reference>
<dbReference type="SUPFAM" id="SSF53300">
    <property type="entry name" value="vWA-like"/>
    <property type="match status" value="1"/>
</dbReference>
<name>A0A250I668_9BACT</name>
<dbReference type="RefSeq" id="WP_095975581.1">
    <property type="nucleotide sequence ID" value="NZ_CP022163.1"/>
</dbReference>
<organism evidence="3 4">
    <name type="scientific">Melittangium boletus DSM 14713</name>
    <dbReference type="NCBI Taxonomy" id="1294270"/>
    <lineage>
        <taxon>Bacteria</taxon>
        <taxon>Pseudomonadati</taxon>
        <taxon>Myxococcota</taxon>
        <taxon>Myxococcia</taxon>
        <taxon>Myxococcales</taxon>
        <taxon>Cystobacterineae</taxon>
        <taxon>Archangiaceae</taxon>
        <taxon>Melittangium</taxon>
    </lineage>
</organism>
<evidence type="ECO:0000256" key="1">
    <source>
        <dbReference type="SAM" id="SignalP"/>
    </source>
</evidence>